<dbReference type="SUPFAM" id="SSF56112">
    <property type="entry name" value="Protein kinase-like (PK-like)"/>
    <property type="match status" value="1"/>
</dbReference>
<dbReference type="GO" id="GO:0005524">
    <property type="term" value="F:ATP binding"/>
    <property type="evidence" value="ECO:0007669"/>
    <property type="project" value="UniProtKB-KW"/>
</dbReference>
<organism evidence="11 12">
    <name type="scientific">Aerosakkonema funiforme FACHB-1375</name>
    <dbReference type="NCBI Taxonomy" id="2949571"/>
    <lineage>
        <taxon>Bacteria</taxon>
        <taxon>Bacillati</taxon>
        <taxon>Cyanobacteriota</taxon>
        <taxon>Cyanophyceae</taxon>
        <taxon>Oscillatoriophycideae</taxon>
        <taxon>Aerosakkonematales</taxon>
        <taxon>Aerosakkonemataceae</taxon>
        <taxon>Aerosakkonema</taxon>
    </lineage>
</organism>
<dbReference type="GO" id="GO:0004674">
    <property type="term" value="F:protein serine/threonine kinase activity"/>
    <property type="evidence" value="ECO:0007669"/>
    <property type="project" value="UniProtKB-KW"/>
</dbReference>
<evidence type="ECO:0000313" key="11">
    <source>
        <dbReference type="EMBL" id="MBD2183609.1"/>
    </source>
</evidence>
<dbReference type="EC" id="2.7.11.1" evidence="1"/>
<keyword evidence="9" id="KW-1133">Transmembrane helix</keyword>
<keyword evidence="9" id="KW-0472">Membrane</keyword>
<dbReference type="Proteomes" id="UP000641646">
    <property type="component" value="Unassembled WGS sequence"/>
</dbReference>
<protein>
    <recommendedName>
        <fullName evidence="1">non-specific serine/threonine protein kinase</fullName>
        <ecNumber evidence="1">2.7.11.1</ecNumber>
    </recommendedName>
</protein>
<dbReference type="AlphaFoldDB" id="A0A926ZIE4"/>
<keyword evidence="9" id="KW-0812">Transmembrane</keyword>
<dbReference type="Gene3D" id="3.30.200.20">
    <property type="entry name" value="Phosphorylase Kinase, domain 1"/>
    <property type="match status" value="1"/>
</dbReference>
<keyword evidence="6" id="KW-0067">ATP-binding</keyword>
<sequence length="484" mass="54841">MQLTPGTKLDHERYEISSHLGGSGFGQTYLAKALRLASKPTRVIKQIKPQASDQQTFDEAKKLFDEQVTVLEDLGQHPQIPNLFEQFVENQAFYLVQEFIEGEELSKEVTPNKLFSEAEVIALLREILEVLAFVHQKGVIHCHLKPSNIIRRETDKKIVLIDFGGVKKISTLCLNSQGKPNFNPAVGADGYMPSEQAQGNPDFCSDIYAVGMICIEAITRVPANKIDENPITHEVRWRDLAPNINGQLADILDKMVCRFPEHRYKSVEEVLEALKKLKNPLYKARQSRKKKSIFGIMGRDPVNRLNQIFGILAALFVVLGIPGLINIFHWNSPAENFKSYNSPNGEISIKYPKEWTEDPKSDPGTIVTFMSRKENNADKFLENLNIKVADLSTQPMTLTELTELNINQISESYSVTSDPIILVNNLPAYKAVYSGKEGSNNVTWLVVWTIKENKAYTMTFEVEADKYQEFQKTADDMIKSWQIK</sequence>
<comment type="catalytic activity">
    <reaction evidence="7">
        <text>L-threonyl-[protein] + ATP = O-phospho-L-threonyl-[protein] + ADP + H(+)</text>
        <dbReference type="Rhea" id="RHEA:46608"/>
        <dbReference type="Rhea" id="RHEA-COMP:11060"/>
        <dbReference type="Rhea" id="RHEA-COMP:11605"/>
        <dbReference type="ChEBI" id="CHEBI:15378"/>
        <dbReference type="ChEBI" id="CHEBI:30013"/>
        <dbReference type="ChEBI" id="CHEBI:30616"/>
        <dbReference type="ChEBI" id="CHEBI:61977"/>
        <dbReference type="ChEBI" id="CHEBI:456216"/>
        <dbReference type="EC" id="2.7.11.1"/>
    </reaction>
</comment>
<dbReference type="RefSeq" id="WP_190468278.1">
    <property type="nucleotide sequence ID" value="NZ_JACJPW010000060.1"/>
</dbReference>
<dbReference type="PROSITE" id="PS50011">
    <property type="entry name" value="PROTEIN_KINASE_DOM"/>
    <property type="match status" value="1"/>
</dbReference>
<dbReference type="PANTHER" id="PTHR24363">
    <property type="entry name" value="SERINE/THREONINE PROTEIN KINASE"/>
    <property type="match status" value="1"/>
</dbReference>
<dbReference type="Pfam" id="PF18933">
    <property type="entry name" value="PsbP_2"/>
    <property type="match status" value="1"/>
</dbReference>
<reference evidence="11" key="1">
    <citation type="journal article" date="2015" name="ISME J.">
        <title>Draft Genome Sequence of Streptomyces incarnatus NRRL8089, which Produces the Nucleoside Antibiotic Sinefungin.</title>
        <authorList>
            <person name="Oshima K."/>
            <person name="Hattori M."/>
            <person name="Shimizu H."/>
            <person name="Fukuda K."/>
            <person name="Nemoto M."/>
            <person name="Inagaki K."/>
            <person name="Tamura T."/>
        </authorList>
    </citation>
    <scope>NUCLEOTIDE SEQUENCE</scope>
    <source>
        <strain evidence="11">FACHB-1375</strain>
    </source>
</reference>
<dbReference type="InterPro" id="IPR000719">
    <property type="entry name" value="Prot_kinase_dom"/>
</dbReference>
<keyword evidence="2 11" id="KW-0723">Serine/threonine-protein kinase</keyword>
<evidence type="ECO:0000256" key="1">
    <source>
        <dbReference type="ARBA" id="ARBA00012513"/>
    </source>
</evidence>
<proteinExistence type="predicted"/>
<keyword evidence="4" id="KW-0547">Nucleotide-binding</keyword>
<gene>
    <name evidence="11" type="ORF">H6G03_21530</name>
</gene>
<name>A0A926ZIE4_9CYAN</name>
<evidence type="ECO:0000256" key="7">
    <source>
        <dbReference type="ARBA" id="ARBA00047899"/>
    </source>
</evidence>
<dbReference type="PANTHER" id="PTHR24363:SF0">
    <property type="entry name" value="SERINE_THREONINE KINASE LIKE DOMAIN CONTAINING 1"/>
    <property type="match status" value="1"/>
</dbReference>
<feature type="domain" description="Protein kinase" evidence="10">
    <location>
        <begin position="14"/>
        <end position="282"/>
    </location>
</feature>
<dbReference type="EMBL" id="JACJPW010000060">
    <property type="protein sequence ID" value="MBD2183609.1"/>
    <property type="molecule type" value="Genomic_DNA"/>
</dbReference>
<dbReference type="Pfam" id="PF00069">
    <property type="entry name" value="Pkinase"/>
    <property type="match status" value="1"/>
</dbReference>
<evidence type="ECO:0000256" key="9">
    <source>
        <dbReference type="SAM" id="Phobius"/>
    </source>
</evidence>
<keyword evidence="3" id="KW-0808">Transferase</keyword>
<evidence type="ECO:0000256" key="6">
    <source>
        <dbReference type="ARBA" id="ARBA00022840"/>
    </source>
</evidence>
<feature type="transmembrane region" description="Helical" evidence="9">
    <location>
        <begin position="308"/>
        <end position="328"/>
    </location>
</feature>
<evidence type="ECO:0000256" key="2">
    <source>
        <dbReference type="ARBA" id="ARBA00022527"/>
    </source>
</evidence>
<evidence type="ECO:0000256" key="3">
    <source>
        <dbReference type="ARBA" id="ARBA00022679"/>
    </source>
</evidence>
<comment type="caution">
    <text evidence="11">The sequence shown here is derived from an EMBL/GenBank/DDBJ whole genome shotgun (WGS) entry which is preliminary data.</text>
</comment>
<dbReference type="InterPro" id="IPR011009">
    <property type="entry name" value="Kinase-like_dom_sf"/>
</dbReference>
<keyword evidence="5 11" id="KW-0418">Kinase</keyword>
<evidence type="ECO:0000256" key="5">
    <source>
        <dbReference type="ARBA" id="ARBA00022777"/>
    </source>
</evidence>
<evidence type="ECO:0000256" key="8">
    <source>
        <dbReference type="ARBA" id="ARBA00048679"/>
    </source>
</evidence>
<evidence type="ECO:0000256" key="4">
    <source>
        <dbReference type="ARBA" id="ARBA00022741"/>
    </source>
</evidence>
<keyword evidence="12" id="KW-1185">Reference proteome</keyword>
<dbReference type="SMART" id="SM00220">
    <property type="entry name" value="S_TKc"/>
    <property type="match status" value="1"/>
</dbReference>
<dbReference type="Gene3D" id="3.40.1000.10">
    <property type="entry name" value="Mog1/PsbP, alpha/beta/alpha sandwich"/>
    <property type="match status" value="1"/>
</dbReference>
<dbReference type="Gene3D" id="1.10.510.10">
    <property type="entry name" value="Transferase(Phosphotransferase) domain 1"/>
    <property type="match status" value="1"/>
</dbReference>
<dbReference type="CDD" id="cd14014">
    <property type="entry name" value="STKc_PknB_like"/>
    <property type="match status" value="1"/>
</dbReference>
<comment type="catalytic activity">
    <reaction evidence="8">
        <text>L-seryl-[protein] + ATP = O-phospho-L-seryl-[protein] + ADP + H(+)</text>
        <dbReference type="Rhea" id="RHEA:17989"/>
        <dbReference type="Rhea" id="RHEA-COMP:9863"/>
        <dbReference type="Rhea" id="RHEA-COMP:11604"/>
        <dbReference type="ChEBI" id="CHEBI:15378"/>
        <dbReference type="ChEBI" id="CHEBI:29999"/>
        <dbReference type="ChEBI" id="CHEBI:30616"/>
        <dbReference type="ChEBI" id="CHEBI:83421"/>
        <dbReference type="ChEBI" id="CHEBI:456216"/>
        <dbReference type="EC" id="2.7.11.1"/>
    </reaction>
</comment>
<reference evidence="11" key="2">
    <citation type="submission" date="2020-08" db="EMBL/GenBank/DDBJ databases">
        <authorList>
            <person name="Chen M."/>
            <person name="Teng W."/>
            <person name="Zhao L."/>
            <person name="Hu C."/>
            <person name="Zhou Y."/>
            <person name="Han B."/>
            <person name="Song L."/>
            <person name="Shu W."/>
        </authorList>
    </citation>
    <scope>NUCLEOTIDE SEQUENCE</scope>
    <source>
        <strain evidence="11">FACHB-1375</strain>
    </source>
</reference>
<accession>A0A926ZIE4</accession>
<evidence type="ECO:0000259" key="10">
    <source>
        <dbReference type="PROSITE" id="PS50011"/>
    </source>
</evidence>
<evidence type="ECO:0000313" key="12">
    <source>
        <dbReference type="Proteomes" id="UP000641646"/>
    </source>
</evidence>